<name>A0A6G1JV52_9PLEO</name>
<gene>
    <name evidence="1" type="ORF">K504DRAFT_518672</name>
</gene>
<keyword evidence="2" id="KW-1185">Reference proteome</keyword>
<accession>A0A6G1JV52</accession>
<evidence type="ECO:0000313" key="2">
    <source>
        <dbReference type="Proteomes" id="UP000799428"/>
    </source>
</evidence>
<dbReference type="EMBL" id="MU005783">
    <property type="protein sequence ID" value="KAF2704135.1"/>
    <property type="molecule type" value="Genomic_DNA"/>
</dbReference>
<dbReference type="Proteomes" id="UP000799428">
    <property type="component" value="Unassembled WGS sequence"/>
</dbReference>
<organism evidence="1 2">
    <name type="scientific">Pleomassaria siparia CBS 279.74</name>
    <dbReference type="NCBI Taxonomy" id="1314801"/>
    <lineage>
        <taxon>Eukaryota</taxon>
        <taxon>Fungi</taxon>
        <taxon>Dikarya</taxon>
        <taxon>Ascomycota</taxon>
        <taxon>Pezizomycotina</taxon>
        <taxon>Dothideomycetes</taxon>
        <taxon>Pleosporomycetidae</taxon>
        <taxon>Pleosporales</taxon>
        <taxon>Pleomassariaceae</taxon>
        <taxon>Pleomassaria</taxon>
    </lineage>
</organism>
<sequence>MSTDLTILPEYLFGSVAPGPGPTTQLHLPVSRNRGGLILPQLSDQSQYSLYNCLQRFLSHAWHFNAPFPDANTPLGPETFLYLVVDSTWYTNPRFLDRDIEHIGFNEIRNPNAAINNRLHDRRQDLISLREQVELASKWIPQSVNDELNAIKAVAQKEQSYIGCPNQLFSDILRRSELLENFLMDSFNLLISSTSKGDQWFAVIDLAICSSAWHHRGDHGGYFHRIHELAKSSSAEEQCSPGVFPYEEANFHKIKCSPLQQSKHGAFITLITLVLIHVACLCLECQAYTSSYMIASSCTKKLPDFLPGELKFDGSKLMLYCSEVPMRSNTSHGLSGGSSFPALVY</sequence>
<evidence type="ECO:0000313" key="1">
    <source>
        <dbReference type="EMBL" id="KAF2704135.1"/>
    </source>
</evidence>
<proteinExistence type="predicted"/>
<dbReference type="OrthoDB" id="3231000at2759"/>
<reference evidence="1" key="1">
    <citation type="journal article" date="2020" name="Stud. Mycol.">
        <title>101 Dothideomycetes genomes: a test case for predicting lifestyles and emergence of pathogens.</title>
        <authorList>
            <person name="Haridas S."/>
            <person name="Albert R."/>
            <person name="Binder M."/>
            <person name="Bloem J."/>
            <person name="Labutti K."/>
            <person name="Salamov A."/>
            <person name="Andreopoulos B."/>
            <person name="Baker S."/>
            <person name="Barry K."/>
            <person name="Bills G."/>
            <person name="Bluhm B."/>
            <person name="Cannon C."/>
            <person name="Castanera R."/>
            <person name="Culley D."/>
            <person name="Daum C."/>
            <person name="Ezra D."/>
            <person name="Gonzalez J."/>
            <person name="Henrissat B."/>
            <person name="Kuo A."/>
            <person name="Liang C."/>
            <person name="Lipzen A."/>
            <person name="Lutzoni F."/>
            <person name="Magnuson J."/>
            <person name="Mondo S."/>
            <person name="Nolan M."/>
            <person name="Ohm R."/>
            <person name="Pangilinan J."/>
            <person name="Park H.-J."/>
            <person name="Ramirez L."/>
            <person name="Alfaro M."/>
            <person name="Sun H."/>
            <person name="Tritt A."/>
            <person name="Yoshinaga Y."/>
            <person name="Zwiers L.-H."/>
            <person name="Turgeon B."/>
            <person name="Goodwin S."/>
            <person name="Spatafora J."/>
            <person name="Crous P."/>
            <person name="Grigoriev I."/>
        </authorList>
    </citation>
    <scope>NUCLEOTIDE SEQUENCE</scope>
    <source>
        <strain evidence="1">CBS 279.74</strain>
    </source>
</reference>
<protein>
    <submittedName>
        <fullName evidence="1">Uncharacterized protein</fullName>
    </submittedName>
</protein>
<dbReference type="AlphaFoldDB" id="A0A6G1JV52"/>